<keyword evidence="1" id="KW-0677">Repeat</keyword>
<evidence type="ECO:0000256" key="1">
    <source>
        <dbReference type="ARBA" id="ARBA00022737"/>
    </source>
</evidence>
<dbReference type="RefSeq" id="WP_192556647.1">
    <property type="nucleotide sequence ID" value="NZ_JACZZA010000010.1"/>
</dbReference>
<keyword evidence="5" id="KW-1185">Reference proteome</keyword>
<dbReference type="NCBIfam" id="TIGR03696">
    <property type="entry name" value="Rhs_assc_core"/>
    <property type="match status" value="1"/>
</dbReference>
<dbReference type="InterPro" id="IPR006530">
    <property type="entry name" value="YD"/>
</dbReference>
<dbReference type="Pfam" id="PF25023">
    <property type="entry name" value="TEN_YD-shell"/>
    <property type="match status" value="2"/>
</dbReference>
<feature type="domain" description="DUF6531" evidence="2">
    <location>
        <begin position="165"/>
        <end position="240"/>
    </location>
</feature>
<organism evidence="4 5">
    <name type="scientific">Dyella acidiphila</name>
    <dbReference type="NCBI Taxonomy" id="2775866"/>
    <lineage>
        <taxon>Bacteria</taxon>
        <taxon>Pseudomonadati</taxon>
        <taxon>Pseudomonadota</taxon>
        <taxon>Gammaproteobacteria</taxon>
        <taxon>Lysobacterales</taxon>
        <taxon>Rhodanobacteraceae</taxon>
        <taxon>Dyella</taxon>
    </lineage>
</organism>
<evidence type="ECO:0000259" key="3">
    <source>
        <dbReference type="Pfam" id="PF25023"/>
    </source>
</evidence>
<dbReference type="EMBL" id="JACZZA010000010">
    <property type="protein sequence ID" value="MBE1161801.1"/>
    <property type="molecule type" value="Genomic_DNA"/>
</dbReference>
<accession>A0ABR9GCM4</accession>
<proteinExistence type="predicted"/>
<protein>
    <submittedName>
        <fullName evidence="4">RHS repeat protein</fullName>
    </submittedName>
</protein>
<dbReference type="InterPro" id="IPR022385">
    <property type="entry name" value="Rhs_assc_core"/>
</dbReference>
<reference evidence="4 5" key="1">
    <citation type="submission" date="2020-09" db="EMBL/GenBank/DDBJ databases">
        <title>Dyella sp. 7MK23 isolated from forest soil.</title>
        <authorList>
            <person name="Fu J."/>
        </authorList>
    </citation>
    <scope>NUCLEOTIDE SEQUENCE [LARGE SCALE GENOMIC DNA]</scope>
    <source>
        <strain evidence="4 5">7MK23</strain>
    </source>
</reference>
<evidence type="ECO:0000313" key="5">
    <source>
        <dbReference type="Proteomes" id="UP000651010"/>
    </source>
</evidence>
<dbReference type="Proteomes" id="UP000651010">
    <property type="component" value="Unassembled WGS sequence"/>
</dbReference>
<sequence>MLHSASLGLRKSGQTAASAMARPWRHPHALVWAALLFLALFLVPQAPAHAQSTDPSPPSYWCVGGICVGSEVNDVWYHAPCPNGSIASLRACSEASYNSYLLGWWGTLTFTGMTFSNNTINLWWMSQYNGSYTAIIAPNTFTAAPAIDRNLGNKGCQACGAPMAGNPINFSIGNKYQEEDDYTGSGTFPLQFARYYNSDGNGDGTIGARWNHSYSRFLTLSEQQSVVTAMLYRDDGEVRYFNQCGSLWCATADETGTLTATTNSSGYVVAWTYVDERDVTENYDGSGRLLSETAVGGFSHQLSYNAAGQLTSVKDSYGHVLSLTYNSSGQIGQLLEPDGQAVTYAYDASGNLTSAAYPTGAPRTYFYNESAYVVAGDNNDLLTGIQDEAAQRYATYQYDGQSRAVASQHAGGAGATEVAYNSDGSANVSDAWGATRSFTIQSVLSVNHIANVSGGSCASCGLSAAYTYDTSGNLATTTDFNGNKTSYTFDAAHLETQRIDAVGAAQQRTVNTQWNDTLRVPLTRKTLDAGGNVVASEAWAYNAAGQVTAHCLIDPSSANAGYSCGSSGSAPVGVRQWAYTYCASIDPAQCPLTGLLLTASGPRTDLTQTTTYSYYTSSSATNCGTPGAPCFQAGDLYSITDALGHLTSINSYDADGRITRITDPNGVNTDLTYTPRGWLASRSVGGATTSFTYTAYGAVQTSTDPDGVTTTYGYDAAHRLTKVTDALGNYIQYTLDAAGDKTAEQVYDANGNLHKQLTRTYNTLGQLTTVIDGLNQTVFNASNNGSYDANGNLLINSDGRGILRQQGYDALNRLVQTLDNYLGSDPATHNTTTAYQYDSLDRLAQVTDPSSLNTTYSYDGLSDATGQVSPDTGTTSRTFDAAGNVLTSTDAKGVTATNTYDALDRLASTSYSDSTQNVTYSYDDQNGTTGCSGGYPVGRLTRIIENTVTTIYCYDARGNVIEKQQVLNGTTDTTGYGVSAAGRRSSIVYPSGTQVTYARDGDGRIQSISVTPPNGVASAAVSYVAYQPFGPVGAYTLGNGQQITRTFDANYRLTDLTSPAFNLHVVRDAMGDITAIGNTPGANPASETYSYDPLYRLTMITEANGSLLESVTYNPSGDRLTKTGSGLATGAYSYNANTHQLIGTGSAARAVDADGNTTAISEAGSTYGFGYSARNRMTVAQLAGSTIANYTYNALNQRIQKSVGGGAERYGYNEDSQMLDEYGATNRDYVWMDGIPVANVDIIGTTNTLAYVTADQLGTPRVISDANGNAEWHNAYQGNSWNEVAPISSGYIYNLGFSGQYFDSETGLFYNGHRDYDSSTGREIESDLKGLFGGQISTYAYGNNSPLSYVDPSGLQSTVLCANPVNAAACAAAGMSPATGGGVSATAIGGAAAAAAAGSLSSDSKTCPDDDCAALIAKIEAQVKGLETKYNNMLEDEHGLYTKAYDTRMAPPDDVWGTWEGHVTYYEGLQAGLNKMISQAEAKGCPVPADAYDWAQRPAPIQPNNL</sequence>
<dbReference type="PANTHER" id="PTHR32305:SF15">
    <property type="entry name" value="PROTEIN RHSA-RELATED"/>
    <property type="match status" value="1"/>
</dbReference>
<feature type="domain" description="Teneurin-like YD-shell" evidence="3">
    <location>
        <begin position="253"/>
        <end position="372"/>
    </location>
</feature>
<dbReference type="InterPro" id="IPR056823">
    <property type="entry name" value="TEN-like_YD-shell"/>
</dbReference>
<feature type="domain" description="Teneurin-like YD-shell" evidence="3">
    <location>
        <begin position="1060"/>
        <end position="1328"/>
    </location>
</feature>
<name>A0ABR9GCM4_9GAMM</name>
<dbReference type="InterPro" id="IPR045351">
    <property type="entry name" value="DUF6531"/>
</dbReference>
<gene>
    <name evidence="4" type="ORF">IGX34_15570</name>
</gene>
<dbReference type="InterPro" id="IPR031325">
    <property type="entry name" value="RHS_repeat"/>
</dbReference>
<dbReference type="Gene3D" id="2.180.10.10">
    <property type="entry name" value="RHS repeat-associated core"/>
    <property type="match status" value="3"/>
</dbReference>
<evidence type="ECO:0000313" key="4">
    <source>
        <dbReference type="EMBL" id="MBE1161801.1"/>
    </source>
</evidence>
<dbReference type="NCBIfam" id="TIGR01643">
    <property type="entry name" value="YD_repeat_2x"/>
    <property type="match status" value="7"/>
</dbReference>
<dbReference type="Pfam" id="PF20148">
    <property type="entry name" value="DUF6531"/>
    <property type="match status" value="1"/>
</dbReference>
<dbReference type="InterPro" id="IPR050708">
    <property type="entry name" value="T6SS_VgrG/RHS"/>
</dbReference>
<dbReference type="Pfam" id="PF05593">
    <property type="entry name" value="RHS_repeat"/>
    <property type="match status" value="4"/>
</dbReference>
<evidence type="ECO:0000259" key="2">
    <source>
        <dbReference type="Pfam" id="PF20148"/>
    </source>
</evidence>
<comment type="caution">
    <text evidence="4">The sequence shown here is derived from an EMBL/GenBank/DDBJ whole genome shotgun (WGS) entry which is preliminary data.</text>
</comment>
<dbReference type="PANTHER" id="PTHR32305">
    <property type="match status" value="1"/>
</dbReference>